<dbReference type="InterPro" id="IPR003615">
    <property type="entry name" value="HNH_nuc"/>
</dbReference>
<feature type="domain" description="HNH nuclease" evidence="5">
    <location>
        <begin position="52"/>
        <end position="107"/>
    </location>
</feature>
<evidence type="ECO:0000256" key="3">
    <source>
        <dbReference type="ARBA" id="ARBA00038412"/>
    </source>
</evidence>
<dbReference type="GO" id="GO:0016787">
    <property type="term" value="F:hydrolase activity"/>
    <property type="evidence" value="ECO:0007669"/>
    <property type="project" value="UniProtKB-KW"/>
</dbReference>
<dbReference type="Proteomes" id="UP000005092">
    <property type="component" value="Unassembled WGS sequence"/>
</dbReference>
<keyword evidence="2" id="KW-0378">Hydrolase</keyword>
<dbReference type="AlphaFoldDB" id="J0H033"/>
<organism evidence="6 7">
    <name type="scientific">Rhizobium leguminosarum bv. trifolii WSM597</name>
    <dbReference type="NCBI Taxonomy" id="754764"/>
    <lineage>
        <taxon>Bacteria</taxon>
        <taxon>Pseudomonadati</taxon>
        <taxon>Pseudomonadota</taxon>
        <taxon>Alphaproteobacteria</taxon>
        <taxon>Hyphomicrobiales</taxon>
        <taxon>Rhizobiaceae</taxon>
        <taxon>Rhizobium/Agrobacterium group</taxon>
        <taxon>Rhizobium</taxon>
    </lineage>
</organism>
<dbReference type="RefSeq" id="WP_003587297.1">
    <property type="nucleotide sequence ID" value="NZ_JH719381.1"/>
</dbReference>
<dbReference type="GO" id="GO:0005829">
    <property type="term" value="C:cytosol"/>
    <property type="evidence" value="ECO:0007669"/>
    <property type="project" value="TreeGrafter"/>
</dbReference>
<keyword evidence="6" id="KW-0255">Endonuclease</keyword>
<dbReference type="PANTHER" id="PTHR41286">
    <property type="entry name" value="HNH NUCLEASE YAJD-RELATED"/>
    <property type="match status" value="1"/>
</dbReference>
<keyword evidence="1" id="KW-0540">Nuclease</keyword>
<dbReference type="Pfam" id="PF01844">
    <property type="entry name" value="HNH"/>
    <property type="match status" value="1"/>
</dbReference>
<sequence>MSKPPRLCSCGRVVPHAEICECRRSATRERNARHDAHRPSARARGYNHEWRKARLDYLAMHPHCRECSKTGITRLATVVDHVIPHRGDKNLFWHRANWQPLCAPCHNSIKQRHERNL</sequence>
<dbReference type="CDD" id="cd00085">
    <property type="entry name" value="HNHc"/>
    <property type="match status" value="1"/>
</dbReference>
<dbReference type="GO" id="GO:0008270">
    <property type="term" value="F:zinc ion binding"/>
    <property type="evidence" value="ECO:0007669"/>
    <property type="project" value="InterPro"/>
</dbReference>
<dbReference type="GO" id="GO:0004519">
    <property type="term" value="F:endonuclease activity"/>
    <property type="evidence" value="ECO:0007669"/>
    <property type="project" value="UniProtKB-KW"/>
</dbReference>
<evidence type="ECO:0000313" key="6">
    <source>
        <dbReference type="EMBL" id="EJB03263.1"/>
    </source>
</evidence>
<dbReference type="InterPro" id="IPR002711">
    <property type="entry name" value="HNH"/>
</dbReference>
<proteinExistence type="inferred from homology"/>
<evidence type="ECO:0000256" key="4">
    <source>
        <dbReference type="ARBA" id="ARBA00040194"/>
    </source>
</evidence>
<dbReference type="GO" id="GO:0003676">
    <property type="term" value="F:nucleic acid binding"/>
    <property type="evidence" value="ECO:0007669"/>
    <property type="project" value="InterPro"/>
</dbReference>
<dbReference type="EMBL" id="JH719381">
    <property type="protein sequence ID" value="EJB03263.1"/>
    <property type="molecule type" value="Genomic_DNA"/>
</dbReference>
<accession>J0H033</accession>
<protein>
    <recommendedName>
        <fullName evidence="4">Putative HNH nuclease YajD</fullName>
    </recommendedName>
</protein>
<gene>
    <name evidence="6" type="ORF">Rleg9DRAFT_2095</name>
</gene>
<name>J0H033_RHILT</name>
<dbReference type="HOGENOM" id="CLU_108879_4_0_5"/>
<dbReference type="SMART" id="SM00507">
    <property type="entry name" value="HNHc"/>
    <property type="match status" value="1"/>
</dbReference>
<evidence type="ECO:0000256" key="1">
    <source>
        <dbReference type="ARBA" id="ARBA00022722"/>
    </source>
</evidence>
<comment type="similarity">
    <text evidence="3">Belongs to the HNH nuclease family.</text>
</comment>
<evidence type="ECO:0000259" key="5">
    <source>
        <dbReference type="SMART" id="SM00507"/>
    </source>
</evidence>
<reference evidence="6 7" key="1">
    <citation type="submission" date="2012-02" db="EMBL/GenBank/DDBJ databases">
        <title>Improved High-Quality Draft Sequence of Rhizobium leguminosarum bv. trifolii WSM597.</title>
        <authorList>
            <consortium name="US DOE Joint Genome Institute"/>
            <person name="Lucas S."/>
            <person name="Han J."/>
            <person name="Lapidus A."/>
            <person name="Cheng J.-F."/>
            <person name="Goodwin L."/>
            <person name="Pitluck S."/>
            <person name="Peters L."/>
            <person name="Ovchinnikova G."/>
            <person name="Held B."/>
            <person name="Detter J.C."/>
            <person name="Han C."/>
            <person name="Tapia R."/>
            <person name="Land M."/>
            <person name="Hauser L."/>
            <person name="Kyrpides N."/>
            <person name="Ivanova N."/>
            <person name="Pagani I."/>
            <person name="Brau L."/>
            <person name="Yates R."/>
            <person name="O'Hara G."/>
            <person name="Rui T."/>
            <person name="Howieson J."/>
            <person name="Reeve W."/>
            <person name="Woyke T."/>
        </authorList>
    </citation>
    <scope>NUCLEOTIDE SEQUENCE [LARGE SCALE GENOMIC DNA]</scope>
    <source>
        <strain evidence="6 7">WSM597</strain>
    </source>
</reference>
<evidence type="ECO:0000313" key="7">
    <source>
        <dbReference type="Proteomes" id="UP000005092"/>
    </source>
</evidence>
<evidence type="ECO:0000256" key="2">
    <source>
        <dbReference type="ARBA" id="ARBA00022801"/>
    </source>
</evidence>
<dbReference type="Gene3D" id="1.10.30.50">
    <property type="match status" value="1"/>
</dbReference>
<dbReference type="PANTHER" id="PTHR41286:SF1">
    <property type="entry name" value="HNH NUCLEASE YAJD-RELATED"/>
    <property type="match status" value="1"/>
</dbReference>
<dbReference type="OrthoDB" id="5292295at2"/>